<proteinExistence type="predicted"/>
<organism evidence="1 2">
    <name type="scientific">Dissostichus mawsoni</name>
    <name type="common">Antarctic cod</name>
    <dbReference type="NCBI Taxonomy" id="36200"/>
    <lineage>
        <taxon>Eukaryota</taxon>
        <taxon>Metazoa</taxon>
        <taxon>Chordata</taxon>
        <taxon>Craniata</taxon>
        <taxon>Vertebrata</taxon>
        <taxon>Euteleostomi</taxon>
        <taxon>Actinopterygii</taxon>
        <taxon>Neopterygii</taxon>
        <taxon>Teleostei</taxon>
        <taxon>Neoteleostei</taxon>
        <taxon>Acanthomorphata</taxon>
        <taxon>Eupercaria</taxon>
        <taxon>Perciformes</taxon>
        <taxon>Notothenioidei</taxon>
        <taxon>Nototheniidae</taxon>
        <taxon>Dissostichus</taxon>
    </lineage>
</organism>
<sequence length="65" mass="7324">MFAYKNPAVDRWAFESEVLRLLEPLVQVLQLQAGVDGSGLPDLLPLPVHTQLLQTLMTRDPLLRV</sequence>
<reference evidence="1 2" key="1">
    <citation type="submission" date="2020-03" db="EMBL/GenBank/DDBJ databases">
        <title>Dissostichus mawsoni Genome sequencing and assembly.</title>
        <authorList>
            <person name="Park H."/>
        </authorList>
    </citation>
    <scope>NUCLEOTIDE SEQUENCE [LARGE SCALE GENOMIC DNA]</scope>
    <source>
        <strain evidence="1">DM0001</strain>
        <tissue evidence="1">Muscle</tissue>
    </source>
</reference>
<gene>
    <name evidence="1" type="ORF">F7725_004113</name>
</gene>
<accession>A0A7J5YC94</accession>
<keyword evidence="2" id="KW-1185">Reference proteome</keyword>
<dbReference type="AlphaFoldDB" id="A0A7J5YC94"/>
<evidence type="ECO:0000313" key="1">
    <source>
        <dbReference type="EMBL" id="KAF3847035.1"/>
    </source>
</evidence>
<protein>
    <submittedName>
        <fullName evidence="1">Uncharacterized protein</fullName>
    </submittedName>
</protein>
<name>A0A7J5YC94_DISMA</name>
<comment type="caution">
    <text evidence="1">The sequence shown here is derived from an EMBL/GenBank/DDBJ whole genome shotgun (WGS) entry which is preliminary data.</text>
</comment>
<dbReference type="Proteomes" id="UP000518266">
    <property type="component" value="Unassembled WGS sequence"/>
</dbReference>
<evidence type="ECO:0000313" key="2">
    <source>
        <dbReference type="Proteomes" id="UP000518266"/>
    </source>
</evidence>
<dbReference type="EMBL" id="JAAKFY010000014">
    <property type="protein sequence ID" value="KAF3847035.1"/>
    <property type="molecule type" value="Genomic_DNA"/>
</dbReference>